<dbReference type="EMBL" id="LHPF02000052">
    <property type="protein sequence ID" value="PSC67626.1"/>
    <property type="molecule type" value="Genomic_DNA"/>
</dbReference>
<dbReference type="InterPro" id="IPR021562">
    <property type="entry name" value="DUF3007"/>
</dbReference>
<feature type="transmembrane region" description="Helical" evidence="2">
    <location>
        <begin position="85"/>
        <end position="103"/>
    </location>
</feature>
<accession>A0A2P6V0K2</accession>
<dbReference type="PANTHER" id="PTHR35734">
    <property type="entry name" value="OS01G0805200 PROTEIN"/>
    <property type="match status" value="1"/>
</dbReference>
<reference evidence="3 4" key="1">
    <citation type="journal article" date="2018" name="Plant J.">
        <title>Genome sequences of Chlorella sorokiniana UTEX 1602 and Micractinium conductrix SAG 241.80: implications to maltose excretion by a green alga.</title>
        <authorList>
            <person name="Arriola M.B."/>
            <person name="Velmurugan N."/>
            <person name="Zhang Y."/>
            <person name="Plunkett M.H."/>
            <person name="Hondzo H."/>
            <person name="Barney B.M."/>
        </authorList>
    </citation>
    <scope>NUCLEOTIDE SEQUENCE [LARGE SCALE GENOMIC DNA]</scope>
    <source>
        <strain evidence="3 4">SAG 241.80</strain>
    </source>
</reference>
<evidence type="ECO:0000256" key="1">
    <source>
        <dbReference type="SAM" id="MobiDB-lite"/>
    </source>
</evidence>
<dbReference type="STRING" id="554055.A0A2P6V0K2"/>
<feature type="transmembrane region" description="Helical" evidence="2">
    <location>
        <begin position="115"/>
        <end position="135"/>
    </location>
</feature>
<name>A0A2P6V0K2_9CHLO</name>
<dbReference type="Pfam" id="PF11460">
    <property type="entry name" value="DUF3007"/>
    <property type="match status" value="1"/>
</dbReference>
<evidence type="ECO:0000313" key="4">
    <source>
        <dbReference type="Proteomes" id="UP000239649"/>
    </source>
</evidence>
<feature type="compositionally biased region" description="Basic and acidic residues" evidence="1">
    <location>
        <begin position="167"/>
        <end position="186"/>
    </location>
</feature>
<keyword evidence="2" id="KW-0812">Transmembrane</keyword>
<gene>
    <name evidence="3" type="ORF">C2E20_8723</name>
</gene>
<evidence type="ECO:0000313" key="3">
    <source>
        <dbReference type="EMBL" id="PSC67626.1"/>
    </source>
</evidence>
<organism evidence="3 4">
    <name type="scientific">Micractinium conductrix</name>
    <dbReference type="NCBI Taxonomy" id="554055"/>
    <lineage>
        <taxon>Eukaryota</taxon>
        <taxon>Viridiplantae</taxon>
        <taxon>Chlorophyta</taxon>
        <taxon>core chlorophytes</taxon>
        <taxon>Trebouxiophyceae</taxon>
        <taxon>Chlorellales</taxon>
        <taxon>Chlorellaceae</taxon>
        <taxon>Chlorella clade</taxon>
        <taxon>Micractinium</taxon>
    </lineage>
</organism>
<evidence type="ECO:0000256" key="2">
    <source>
        <dbReference type="SAM" id="Phobius"/>
    </source>
</evidence>
<protein>
    <submittedName>
        <fullName evidence="3">Uncharacterized protein</fullName>
    </submittedName>
</protein>
<dbReference type="AlphaFoldDB" id="A0A2P6V0K2"/>
<comment type="caution">
    <text evidence="3">The sequence shown here is derived from an EMBL/GenBank/DDBJ whole genome shotgun (WGS) entry which is preliminary data.</text>
</comment>
<proteinExistence type="predicted"/>
<keyword evidence="2" id="KW-0472">Membrane</keyword>
<dbReference type="Proteomes" id="UP000239649">
    <property type="component" value="Unassembled WGS sequence"/>
</dbReference>
<feature type="region of interest" description="Disordered" evidence="1">
    <location>
        <begin position="167"/>
        <end position="193"/>
    </location>
</feature>
<keyword evidence="2" id="KW-1133">Transmembrane helix</keyword>
<keyword evidence="4" id="KW-1185">Reference proteome</keyword>
<dbReference type="OrthoDB" id="5023at2759"/>
<dbReference type="PANTHER" id="PTHR35734:SF1">
    <property type="entry name" value="OS01G0805200 PROTEIN"/>
    <property type="match status" value="1"/>
</dbReference>
<sequence length="193" mass="21328">MTSTCTASCGPLARQHSAPRATRLSSLSAAPCSPAACFRQTALAPRLQRPACGSAARRVAAAPRAEQQQGEIKRNTEFGYSRKDVMLIGGGLTGAGFALYYGLQATGMEPGFAGNWAQLIIFMGLTFGWVGSYLWRVATKQMTYVKQLEEYEEAVMRKRLEEMPEGEIDRMLSEVESEKEAREAKRQQRQQQP</sequence>